<dbReference type="OrthoDB" id="2731598at2"/>
<evidence type="ECO:0000313" key="3">
    <source>
        <dbReference type="Proteomes" id="UP000283095"/>
    </source>
</evidence>
<evidence type="ECO:0000313" key="2">
    <source>
        <dbReference type="EMBL" id="AZV43884.1"/>
    </source>
</evidence>
<dbReference type="InterPro" id="IPR038267">
    <property type="entry name" value="ECF_sigma_eff"/>
</dbReference>
<dbReference type="Proteomes" id="UP000283095">
    <property type="component" value="Chromosome"/>
</dbReference>
<dbReference type="EMBL" id="CP026095">
    <property type="protein sequence ID" value="AZV43884.1"/>
    <property type="molecule type" value="Genomic_DNA"/>
</dbReference>
<dbReference type="Pfam" id="PF12207">
    <property type="entry name" value="DUF3600"/>
    <property type="match status" value="1"/>
</dbReference>
<dbReference type="AlphaFoldDB" id="A0A3Q9RPM0"/>
<sequence>MNNNLKQELAKIEIPIELHEKSKIGVKKAKSEMENKIKRHVRKRLVSAILAAALLIPTSAFAYQSILADGLYGSFENLKKHVASLTMDGYMTFNAKLLQAKGELGEKEYEKFKESLHVITDAKLKYGDKYGNTDFDQVPSKQKAEIKKASMELQPYFDKLNGYASSQEILDSREYELYIEALMTYEKVLAQGKVDTSKGPVEVEKLPKELQGEFQKAKDFIEYVSNKQQTIKEQEHTFHK</sequence>
<name>A0A3Q9RPM0_9BACI</name>
<proteinExistence type="predicted"/>
<accession>A0A3Q9RPM0</accession>
<reference evidence="2 3" key="1">
    <citation type="submission" date="2018-01" db="EMBL/GenBank/DDBJ databases">
        <title>Bacillus asahii Genome sequencing and assembly.</title>
        <authorList>
            <person name="Jiang H."/>
            <person name="Feng Y."/>
            <person name="Zhao F."/>
            <person name="Lin X."/>
        </authorList>
    </citation>
    <scope>NUCLEOTIDE SEQUENCE [LARGE SCALE GENOMIC DNA]</scope>
    <source>
        <strain evidence="2 3">OM18</strain>
    </source>
</reference>
<dbReference type="Gene3D" id="1.10.3950.10">
    <property type="entry name" value="putative ecf-type sigma factor negative effector from bacillus cereus"/>
    <property type="match status" value="1"/>
</dbReference>
<feature type="domain" description="DUF3600" evidence="1">
    <location>
        <begin position="65"/>
        <end position="227"/>
    </location>
</feature>
<gene>
    <name evidence="2" type="ORF">BAOM_3275</name>
</gene>
<dbReference type="RefSeq" id="WP_127760976.1">
    <property type="nucleotide sequence ID" value="NZ_CP026095.1"/>
</dbReference>
<protein>
    <submittedName>
        <fullName evidence="2">ECF-type sigma factor negative effector</fullName>
    </submittedName>
</protein>
<dbReference type="InterPro" id="IPR022019">
    <property type="entry name" value="DUF3600"/>
</dbReference>
<evidence type="ECO:0000259" key="1">
    <source>
        <dbReference type="Pfam" id="PF12207"/>
    </source>
</evidence>
<organism evidence="2 3">
    <name type="scientific">Peribacillus asahii</name>
    <dbReference type="NCBI Taxonomy" id="228899"/>
    <lineage>
        <taxon>Bacteria</taxon>
        <taxon>Bacillati</taxon>
        <taxon>Bacillota</taxon>
        <taxon>Bacilli</taxon>
        <taxon>Bacillales</taxon>
        <taxon>Bacillaceae</taxon>
        <taxon>Peribacillus</taxon>
    </lineage>
</organism>
<dbReference type="KEGG" id="pasa:BAOM_3275"/>